<name>A0AAP0PZV8_9MAGN</name>
<comment type="caution">
    <text evidence="2">The sequence shown here is derived from an EMBL/GenBank/DDBJ whole genome shotgun (WGS) entry which is preliminary data.</text>
</comment>
<protein>
    <submittedName>
        <fullName evidence="2">Uncharacterized protein</fullName>
    </submittedName>
</protein>
<keyword evidence="3" id="KW-1185">Reference proteome</keyword>
<sequence>MRHRTQEPRKMVRESEYKIWSIGMPVKLGLYFVVVSILNDNFTWHFISINCCPCIVLLTILPFYSYIMCSLCLCSLDESSLHDIHSFDLIH</sequence>
<dbReference type="Proteomes" id="UP001419268">
    <property type="component" value="Unassembled WGS sequence"/>
</dbReference>
<evidence type="ECO:0000256" key="1">
    <source>
        <dbReference type="SAM" id="Phobius"/>
    </source>
</evidence>
<reference evidence="2 3" key="1">
    <citation type="submission" date="2024-01" db="EMBL/GenBank/DDBJ databases">
        <title>Genome assemblies of Stephania.</title>
        <authorList>
            <person name="Yang L."/>
        </authorList>
    </citation>
    <scope>NUCLEOTIDE SEQUENCE [LARGE SCALE GENOMIC DNA]</scope>
    <source>
        <strain evidence="2">JXDWG</strain>
        <tissue evidence="2">Leaf</tissue>
    </source>
</reference>
<feature type="transmembrane region" description="Helical" evidence="1">
    <location>
        <begin position="44"/>
        <end position="67"/>
    </location>
</feature>
<accession>A0AAP0PZV8</accession>
<organism evidence="2 3">
    <name type="scientific">Stephania cephalantha</name>
    <dbReference type="NCBI Taxonomy" id="152367"/>
    <lineage>
        <taxon>Eukaryota</taxon>
        <taxon>Viridiplantae</taxon>
        <taxon>Streptophyta</taxon>
        <taxon>Embryophyta</taxon>
        <taxon>Tracheophyta</taxon>
        <taxon>Spermatophyta</taxon>
        <taxon>Magnoliopsida</taxon>
        <taxon>Ranunculales</taxon>
        <taxon>Menispermaceae</taxon>
        <taxon>Menispermoideae</taxon>
        <taxon>Cissampelideae</taxon>
        <taxon>Stephania</taxon>
    </lineage>
</organism>
<gene>
    <name evidence="2" type="ORF">Scep_005210</name>
</gene>
<keyword evidence="1" id="KW-1133">Transmembrane helix</keyword>
<keyword evidence="1" id="KW-0812">Transmembrane</keyword>
<dbReference type="EMBL" id="JBBNAG010000002">
    <property type="protein sequence ID" value="KAK9158636.1"/>
    <property type="molecule type" value="Genomic_DNA"/>
</dbReference>
<proteinExistence type="predicted"/>
<dbReference type="AlphaFoldDB" id="A0AAP0PZV8"/>
<evidence type="ECO:0000313" key="2">
    <source>
        <dbReference type="EMBL" id="KAK9158636.1"/>
    </source>
</evidence>
<feature type="transmembrane region" description="Helical" evidence="1">
    <location>
        <begin position="20"/>
        <end position="38"/>
    </location>
</feature>
<keyword evidence="1" id="KW-0472">Membrane</keyword>
<evidence type="ECO:0000313" key="3">
    <source>
        <dbReference type="Proteomes" id="UP001419268"/>
    </source>
</evidence>